<accession>A0A1G7M989</accession>
<dbReference type="PANTHER" id="PTHR30327:SF1">
    <property type="entry name" value="UPF0301 PROTEIN YQGE"/>
    <property type="match status" value="1"/>
</dbReference>
<reference evidence="2 3" key="1">
    <citation type="submission" date="2016-10" db="EMBL/GenBank/DDBJ databases">
        <authorList>
            <person name="de Groot N.N."/>
        </authorList>
    </citation>
    <scope>NUCLEOTIDE SEQUENCE [LARGE SCALE GENOMIC DNA]</scope>
    <source>
        <strain evidence="2 3">DSM 527</strain>
    </source>
</reference>
<dbReference type="STRING" id="104663.SAMN04488121_102336"/>
<sequence length="161" mass="18324">MLLHCTNFKRMKAGMFLRSTSLQDDTYFEQAVIFITEHNEKGAMGFVVNKLFPRRINELVEFKDSVPFPLHEGGPVDQEHLFFIHQRPDLIKGGDPVTGNIHLGGDFKAAMQYLNNNTITEKDILIFIGYCGWDDQELEAEIAEGSWELAEEPSVSLFTGR</sequence>
<dbReference type="Proteomes" id="UP000199045">
    <property type="component" value="Unassembled WGS sequence"/>
</dbReference>
<evidence type="ECO:0000313" key="2">
    <source>
        <dbReference type="EMBL" id="SDF58297.1"/>
    </source>
</evidence>
<dbReference type="PANTHER" id="PTHR30327">
    <property type="entry name" value="UNCHARACTERIZED PROTEIN YQGE"/>
    <property type="match status" value="1"/>
</dbReference>
<dbReference type="Pfam" id="PF02622">
    <property type="entry name" value="DUF179"/>
    <property type="match status" value="1"/>
</dbReference>
<dbReference type="GO" id="GO:0005829">
    <property type="term" value="C:cytosol"/>
    <property type="evidence" value="ECO:0007669"/>
    <property type="project" value="TreeGrafter"/>
</dbReference>
<gene>
    <name evidence="2" type="ORF">SAMN04488121_102336</name>
</gene>
<dbReference type="InterPro" id="IPR003774">
    <property type="entry name" value="AlgH-like"/>
</dbReference>
<dbReference type="EMBL" id="FNBN01000002">
    <property type="protein sequence ID" value="SDF58297.1"/>
    <property type="molecule type" value="Genomic_DNA"/>
</dbReference>
<evidence type="ECO:0000256" key="1">
    <source>
        <dbReference type="ARBA" id="ARBA00009600"/>
    </source>
</evidence>
<proteinExistence type="inferred from homology"/>
<protein>
    <submittedName>
        <fullName evidence="2">Putative transcriptional regulator</fullName>
    </submittedName>
</protein>
<name>A0A1G7M989_CHIFI</name>
<dbReference type="Gene3D" id="3.40.1740.10">
    <property type="entry name" value="VC0467-like"/>
    <property type="match status" value="1"/>
</dbReference>
<organism evidence="2 3">
    <name type="scientific">Chitinophaga filiformis</name>
    <name type="common">Myxococcus filiformis</name>
    <name type="synonym">Flexibacter filiformis</name>
    <dbReference type="NCBI Taxonomy" id="104663"/>
    <lineage>
        <taxon>Bacteria</taxon>
        <taxon>Pseudomonadati</taxon>
        <taxon>Bacteroidota</taxon>
        <taxon>Chitinophagia</taxon>
        <taxon>Chitinophagales</taxon>
        <taxon>Chitinophagaceae</taxon>
        <taxon>Chitinophaga</taxon>
    </lineage>
</organism>
<dbReference type="SUPFAM" id="SSF143456">
    <property type="entry name" value="VC0467-like"/>
    <property type="match status" value="1"/>
</dbReference>
<comment type="similarity">
    <text evidence="1">Belongs to the UPF0301 (AlgH) family.</text>
</comment>
<dbReference type="AlphaFoldDB" id="A0A1G7M989"/>
<evidence type="ECO:0000313" key="3">
    <source>
        <dbReference type="Proteomes" id="UP000199045"/>
    </source>
</evidence>